<keyword evidence="1" id="KW-0472">Membrane</keyword>
<evidence type="ECO:0000256" key="1">
    <source>
        <dbReference type="SAM" id="Phobius"/>
    </source>
</evidence>
<feature type="domain" description="DUF4349" evidence="2">
    <location>
        <begin position="48"/>
        <end position="259"/>
    </location>
</feature>
<comment type="caution">
    <text evidence="3">The sequence shown here is derived from an EMBL/GenBank/DDBJ whole genome shotgun (WGS) entry which is preliminary data.</text>
</comment>
<dbReference type="EMBL" id="WHJG01000007">
    <property type="protein sequence ID" value="NHZ79427.1"/>
    <property type="molecule type" value="Genomic_DNA"/>
</dbReference>
<proteinExistence type="predicted"/>
<dbReference type="Pfam" id="PF14257">
    <property type="entry name" value="DUF4349"/>
    <property type="match status" value="1"/>
</dbReference>
<reference evidence="3 4" key="1">
    <citation type="submission" date="2019-10" db="EMBL/GenBank/DDBJ databases">
        <title>Taxonomy of Antarctic Massilia spp.: description of Massilia rubra sp. nov., Massilia aquatica sp. nov., Massilia mucilaginosa sp. nov., Massilia frigida sp. nov. isolated from streams, lakes and regoliths.</title>
        <authorList>
            <person name="Holochova P."/>
            <person name="Sedlacek I."/>
            <person name="Kralova S."/>
            <person name="Maslanova I."/>
            <person name="Busse H.-J."/>
            <person name="Stankova E."/>
            <person name="Vrbovska V."/>
            <person name="Kovarovic V."/>
            <person name="Bartak M."/>
            <person name="Svec P."/>
            <person name="Pantucek R."/>
        </authorList>
    </citation>
    <scope>NUCLEOTIDE SEQUENCE [LARGE SCALE GENOMIC DNA]</scope>
    <source>
        <strain evidence="3 4">CCM 8695</strain>
    </source>
</reference>
<evidence type="ECO:0000313" key="3">
    <source>
        <dbReference type="EMBL" id="NHZ79427.1"/>
    </source>
</evidence>
<evidence type="ECO:0000313" key="4">
    <source>
        <dbReference type="Proteomes" id="UP000621455"/>
    </source>
</evidence>
<keyword evidence="4" id="KW-1185">Reference proteome</keyword>
<dbReference type="Proteomes" id="UP000621455">
    <property type="component" value="Unassembled WGS sequence"/>
</dbReference>
<name>A0ABX0N293_9BURK</name>
<protein>
    <submittedName>
        <fullName evidence="3">DUF4349 domain-containing protein</fullName>
    </submittedName>
</protein>
<feature type="transmembrane region" description="Helical" evidence="1">
    <location>
        <begin position="235"/>
        <end position="259"/>
    </location>
</feature>
<dbReference type="RefSeq" id="WP_167086389.1">
    <property type="nucleotide sequence ID" value="NZ_WHJG01000007.1"/>
</dbReference>
<dbReference type="PROSITE" id="PS51257">
    <property type="entry name" value="PROKAR_LIPOPROTEIN"/>
    <property type="match status" value="1"/>
</dbReference>
<keyword evidence="1" id="KW-1133">Transmembrane helix</keyword>
<gene>
    <name evidence="3" type="ORF">F2P44_09080</name>
</gene>
<sequence length="275" mass="29880">MKCLFGVAVVLLLSACSQQLGKSVESTIPRQLSSKASSAALDTPAARRYIATRHTLLLEAPEAELQKQFDAIQAACVKLACVVLRADQTQAGPHRPAQATLTARLPPQAFDSFLNTMLEHGKLLQHQRENEDLTPEVIDVDAKIANLTALKTRILDLLAKRSGTLEDVLAADKQLSMIQAELDSIQGKRKALAGQTEMTRVDLTLVPQPLGAERSWAAPVAQAAGASGRVLMSSLATLITATVAVLPWLLVGLPLFLWLRKRYRLRKARRAQAAR</sequence>
<accession>A0ABX0N293</accession>
<dbReference type="InterPro" id="IPR025645">
    <property type="entry name" value="DUF4349"/>
</dbReference>
<evidence type="ECO:0000259" key="2">
    <source>
        <dbReference type="Pfam" id="PF14257"/>
    </source>
</evidence>
<organism evidence="3 4">
    <name type="scientific">Massilia frigida</name>
    <dbReference type="NCBI Taxonomy" id="2609281"/>
    <lineage>
        <taxon>Bacteria</taxon>
        <taxon>Pseudomonadati</taxon>
        <taxon>Pseudomonadota</taxon>
        <taxon>Betaproteobacteria</taxon>
        <taxon>Burkholderiales</taxon>
        <taxon>Oxalobacteraceae</taxon>
        <taxon>Telluria group</taxon>
        <taxon>Massilia</taxon>
    </lineage>
</organism>
<keyword evidence="1" id="KW-0812">Transmembrane</keyword>